<proteinExistence type="predicted"/>
<gene>
    <name evidence="2" type="ORF">WG901_13445</name>
</gene>
<evidence type="ECO:0000313" key="3">
    <source>
        <dbReference type="Proteomes" id="UP001361239"/>
    </source>
</evidence>
<evidence type="ECO:0000259" key="1">
    <source>
        <dbReference type="Pfam" id="PF13577"/>
    </source>
</evidence>
<dbReference type="InterPro" id="IPR032710">
    <property type="entry name" value="NTF2-like_dom_sf"/>
</dbReference>
<accession>A0ABU8RY35</accession>
<dbReference type="EMBL" id="JBBHJZ010000002">
    <property type="protein sequence ID" value="MEJ5977647.1"/>
    <property type="molecule type" value="Genomic_DNA"/>
</dbReference>
<feature type="domain" description="SnoaL-like" evidence="1">
    <location>
        <begin position="8"/>
        <end position="132"/>
    </location>
</feature>
<comment type="caution">
    <text evidence="2">The sequence shown here is derived from an EMBL/GenBank/DDBJ whole genome shotgun (WGS) entry which is preliminary data.</text>
</comment>
<dbReference type="SUPFAM" id="SSF54427">
    <property type="entry name" value="NTF2-like"/>
    <property type="match status" value="1"/>
</dbReference>
<dbReference type="Proteomes" id="UP001361239">
    <property type="component" value="Unassembled WGS sequence"/>
</dbReference>
<dbReference type="RefSeq" id="WP_339587579.1">
    <property type="nucleotide sequence ID" value="NZ_JBBHJZ010000002.1"/>
</dbReference>
<dbReference type="Pfam" id="PF13577">
    <property type="entry name" value="SnoaL_4"/>
    <property type="match status" value="1"/>
</dbReference>
<dbReference type="Gene3D" id="3.10.450.50">
    <property type="match status" value="1"/>
</dbReference>
<reference evidence="2 3" key="1">
    <citation type="submission" date="2024-03" db="EMBL/GenBank/DDBJ databases">
        <authorList>
            <person name="Jo J.-H."/>
        </authorList>
    </citation>
    <scope>NUCLEOTIDE SEQUENCE [LARGE SCALE GENOMIC DNA]</scope>
    <source>
        <strain evidence="2 3">PS1R-30</strain>
    </source>
</reference>
<keyword evidence="3" id="KW-1185">Reference proteome</keyword>
<organism evidence="2 3">
    <name type="scientific">Novosphingobium anseongense</name>
    <dbReference type="NCBI Taxonomy" id="3133436"/>
    <lineage>
        <taxon>Bacteria</taxon>
        <taxon>Pseudomonadati</taxon>
        <taxon>Pseudomonadota</taxon>
        <taxon>Alphaproteobacteria</taxon>
        <taxon>Sphingomonadales</taxon>
        <taxon>Sphingomonadaceae</taxon>
        <taxon>Novosphingobium</taxon>
    </lineage>
</organism>
<dbReference type="InterPro" id="IPR037401">
    <property type="entry name" value="SnoaL-like"/>
</dbReference>
<name>A0ABU8RY35_9SPHN</name>
<sequence length="170" mass="19131">MAGEKEIQALLDKQAIHEALYAYCRSVDRLDHALGHAVFHADSHADYGEGVYQGPGRGAIDTIIKQHDGLTSHSHQVSNVLIALDGDRAGSEAYMTGTMRMLRDGKEFQIFVRARYLDRWEKRDGRWGIVQRAVAYDHDEVREVIAMRGPHNSARDTSDPSYSFLQGFTL</sequence>
<protein>
    <submittedName>
        <fullName evidence="2">Nuclear transport factor 2 family protein</fullName>
    </submittedName>
</protein>
<evidence type="ECO:0000313" key="2">
    <source>
        <dbReference type="EMBL" id="MEJ5977647.1"/>
    </source>
</evidence>
<dbReference type="CDD" id="cd00531">
    <property type="entry name" value="NTF2_like"/>
    <property type="match status" value="1"/>
</dbReference>